<keyword evidence="6" id="KW-1185">Reference proteome</keyword>
<dbReference type="EMBL" id="FN654375">
    <property type="protein sequence ID" value="CBY32848.1"/>
    <property type="molecule type" value="Genomic_DNA"/>
</dbReference>
<protein>
    <submittedName>
        <fullName evidence="2">Uncharacterized protein</fullName>
    </submittedName>
</protein>
<feature type="compositionally biased region" description="Basic and acidic residues" evidence="1">
    <location>
        <begin position="7"/>
        <end position="27"/>
    </location>
</feature>
<feature type="region of interest" description="Disordered" evidence="1">
    <location>
        <begin position="1"/>
        <end position="115"/>
    </location>
</feature>
<dbReference type="EMBL" id="FN653017">
    <property type="protein sequence ID" value="CBY21588.1"/>
    <property type="molecule type" value="Genomic_DNA"/>
</dbReference>
<dbReference type="InParanoid" id="E4WUQ7"/>
<proteinExistence type="predicted"/>
<evidence type="ECO:0000313" key="4">
    <source>
        <dbReference type="EMBL" id="CBY37021.1"/>
    </source>
</evidence>
<evidence type="ECO:0000256" key="1">
    <source>
        <dbReference type="SAM" id="MobiDB-lite"/>
    </source>
</evidence>
<dbReference type="Proteomes" id="UP000011014">
    <property type="component" value="Unassembled WGS sequence"/>
</dbReference>
<accession>E4WUQ7</accession>
<dbReference type="AlphaFoldDB" id="E4WUQ7"/>
<sequence length="115" mass="13080">MVPGDRLLPDLEDKKEECESTDSERMSIDTTEEVVLEESKPSSTLRKRKHVKIKEEKRKRATFLESSSDDSNESDLSGNSDDLFRSSPDPGDDESSNASCEDDFNVSFDEDYYQT</sequence>
<organism evidence="2">
    <name type="scientific">Oikopleura dioica</name>
    <name type="common">Tunicate</name>
    <dbReference type="NCBI Taxonomy" id="34765"/>
    <lineage>
        <taxon>Eukaryota</taxon>
        <taxon>Metazoa</taxon>
        <taxon>Chordata</taxon>
        <taxon>Tunicata</taxon>
        <taxon>Appendicularia</taxon>
        <taxon>Copelata</taxon>
        <taxon>Oikopleuridae</taxon>
        <taxon>Oikopleura</taxon>
    </lineage>
</organism>
<evidence type="ECO:0000313" key="2">
    <source>
        <dbReference type="EMBL" id="CBY21588.1"/>
    </source>
</evidence>
<dbReference type="EMBL" id="FN654885">
    <property type="protein sequence ID" value="CBY37021.1"/>
    <property type="molecule type" value="Genomic_DNA"/>
</dbReference>
<dbReference type="EMBL" id="FN654885">
    <property type="protein sequence ID" value="CBY37023.1"/>
    <property type="molecule type" value="Genomic_DNA"/>
</dbReference>
<dbReference type="Proteomes" id="UP000001307">
    <property type="component" value="Unassembled WGS sequence"/>
</dbReference>
<evidence type="ECO:0000313" key="3">
    <source>
        <dbReference type="EMBL" id="CBY32848.1"/>
    </source>
</evidence>
<evidence type="ECO:0000313" key="6">
    <source>
        <dbReference type="Proteomes" id="UP000001307"/>
    </source>
</evidence>
<name>E4WUQ7_OIKDI</name>
<feature type="compositionally biased region" description="Acidic residues" evidence="1">
    <location>
        <begin position="90"/>
        <end position="115"/>
    </location>
</feature>
<reference evidence="2" key="1">
    <citation type="journal article" date="2010" name="Science">
        <title>Plasticity of animal genome architecture unmasked by rapid evolution of a pelagic tunicate.</title>
        <authorList>
            <person name="Denoeud F."/>
            <person name="Henriet S."/>
            <person name="Mungpakdee S."/>
            <person name="Aury J.M."/>
            <person name="Da Silva C."/>
            <person name="Brinkmann H."/>
            <person name="Mikhaleva J."/>
            <person name="Olsen L.C."/>
            <person name="Jubin C."/>
            <person name="Canestro C."/>
            <person name="Bouquet J.M."/>
            <person name="Danks G."/>
            <person name="Poulain J."/>
            <person name="Campsteijn C."/>
            <person name="Adamski M."/>
            <person name="Cross I."/>
            <person name="Yadetie F."/>
            <person name="Muffato M."/>
            <person name="Louis A."/>
            <person name="Butcher S."/>
            <person name="Tsagkogeorga G."/>
            <person name="Konrad A."/>
            <person name="Singh S."/>
            <person name="Jensen M.F."/>
            <person name="Cong E.H."/>
            <person name="Eikeseth-Otteraa H."/>
            <person name="Noel B."/>
            <person name="Anthouard V."/>
            <person name="Porcel B.M."/>
            <person name="Kachouri-Lafond R."/>
            <person name="Nishino A."/>
            <person name="Ugolini M."/>
            <person name="Chourrout P."/>
            <person name="Nishida H."/>
            <person name="Aasland R."/>
            <person name="Huzurbazar S."/>
            <person name="Westhof E."/>
            <person name="Delsuc F."/>
            <person name="Lehrach H."/>
            <person name="Reinhardt R."/>
            <person name="Weissenbach J."/>
            <person name="Roy S.W."/>
            <person name="Artiguenave F."/>
            <person name="Postlethwait J.H."/>
            <person name="Manak J.R."/>
            <person name="Thompson E.M."/>
            <person name="Jaillon O."/>
            <person name="Du Pasquier L."/>
            <person name="Boudinot P."/>
            <person name="Liberles D.A."/>
            <person name="Volff J.N."/>
            <person name="Philippe H."/>
            <person name="Lenhard B."/>
            <person name="Roest Crollius H."/>
            <person name="Wincker P."/>
            <person name="Chourrout D."/>
        </authorList>
    </citation>
    <scope>NUCLEOTIDE SEQUENCE [LARGE SCALE GENOMIC DNA]</scope>
</reference>
<evidence type="ECO:0000313" key="5">
    <source>
        <dbReference type="EMBL" id="CBY37023.1"/>
    </source>
</evidence>
<gene>
    <name evidence="2" type="ORF">GSOID_T00009360001</name>
    <name evidence="3" type="ORF">GSOID_T00020706001</name>
    <name evidence="4" type="ORF">GSOID_T00030088001</name>
    <name evidence="5" type="ORF">GSOID_T00030090001</name>
</gene>